<dbReference type="Gene3D" id="3.40.190.10">
    <property type="entry name" value="Periplasmic binding protein-like II"/>
    <property type="match status" value="2"/>
</dbReference>
<evidence type="ECO:0000313" key="3">
    <source>
        <dbReference type="Proteomes" id="UP000192472"/>
    </source>
</evidence>
<gene>
    <name evidence="2" type="ORF">SAMN04488029_3312</name>
</gene>
<dbReference type="OrthoDB" id="9781943at2"/>
<sequence length="303" mass="34034">MRRPQSSIRSICVALLILIYPAVSLAQQAPDTLTIGLDKFMPADKFKPIADFLNDQLAVYVEYENFNSLLELSGNQSKYDLIYTNAFGYAYAQVTELPFQSYLVRADKAGTTLTYKSCLIANKNSNIKSTKFIADKSSTIDVSFTYPSSTSGHIIPRIYLTQLIGQSLESGFKSVNFETGHKDVIQKINEGSIALGACSCQWIREEIKANPKLKNTINVLWESIPIPHAVWAANQTSDPAVLEGLDKVLNDMLKVKEIRNIVDLPNLSQYSPAAVDGFNYLINQLKKDDELEFYLYYYESFSE</sequence>
<proteinExistence type="predicted"/>
<organism evidence="2 3">
    <name type="scientific">Reichenbachiella faecimaris</name>
    <dbReference type="NCBI Taxonomy" id="692418"/>
    <lineage>
        <taxon>Bacteria</taxon>
        <taxon>Pseudomonadati</taxon>
        <taxon>Bacteroidota</taxon>
        <taxon>Cytophagia</taxon>
        <taxon>Cytophagales</taxon>
        <taxon>Reichenbachiellaceae</taxon>
        <taxon>Reichenbachiella</taxon>
    </lineage>
</organism>
<feature type="signal peptide" evidence="1">
    <location>
        <begin position="1"/>
        <end position="26"/>
    </location>
</feature>
<accession>A0A1W2GKR1</accession>
<protein>
    <submittedName>
        <fullName evidence="2">ABC-type phosphate/phosphonate transport system, substrate-binding protein</fullName>
    </submittedName>
</protein>
<reference evidence="2 3" key="1">
    <citation type="submission" date="2017-04" db="EMBL/GenBank/DDBJ databases">
        <authorList>
            <person name="Afonso C.L."/>
            <person name="Miller P.J."/>
            <person name="Scott M.A."/>
            <person name="Spackman E."/>
            <person name="Goraichik I."/>
            <person name="Dimitrov K.M."/>
            <person name="Suarez D.L."/>
            <person name="Swayne D.E."/>
        </authorList>
    </citation>
    <scope>NUCLEOTIDE SEQUENCE [LARGE SCALE GENOMIC DNA]</scope>
    <source>
        <strain evidence="2 3">DSM 26133</strain>
    </source>
</reference>
<name>A0A1W2GKR1_REIFA</name>
<dbReference type="PANTHER" id="PTHR35841">
    <property type="entry name" value="PHOSPHONATES-BINDING PERIPLASMIC PROTEIN"/>
    <property type="match status" value="1"/>
</dbReference>
<dbReference type="AlphaFoldDB" id="A0A1W2GKR1"/>
<dbReference type="PANTHER" id="PTHR35841:SF1">
    <property type="entry name" value="PHOSPHONATES-BINDING PERIPLASMIC PROTEIN"/>
    <property type="match status" value="1"/>
</dbReference>
<dbReference type="STRING" id="692418.SAMN04488029_3312"/>
<keyword evidence="1" id="KW-0732">Signal</keyword>
<dbReference type="EMBL" id="FWYF01000003">
    <property type="protein sequence ID" value="SMD37240.1"/>
    <property type="molecule type" value="Genomic_DNA"/>
</dbReference>
<dbReference type="RefSeq" id="WP_084373926.1">
    <property type="nucleotide sequence ID" value="NZ_FWYF01000003.1"/>
</dbReference>
<feature type="chain" id="PRO_5012303445" evidence="1">
    <location>
        <begin position="27"/>
        <end position="303"/>
    </location>
</feature>
<dbReference type="SUPFAM" id="SSF53850">
    <property type="entry name" value="Periplasmic binding protein-like II"/>
    <property type="match status" value="1"/>
</dbReference>
<evidence type="ECO:0000256" key="1">
    <source>
        <dbReference type="SAM" id="SignalP"/>
    </source>
</evidence>
<dbReference type="Pfam" id="PF12974">
    <property type="entry name" value="Phosphonate-bd"/>
    <property type="match status" value="1"/>
</dbReference>
<evidence type="ECO:0000313" key="2">
    <source>
        <dbReference type="EMBL" id="SMD37240.1"/>
    </source>
</evidence>
<keyword evidence="3" id="KW-1185">Reference proteome</keyword>
<dbReference type="Proteomes" id="UP000192472">
    <property type="component" value="Unassembled WGS sequence"/>
</dbReference>